<sequence length="182" mass="19626">MHETKRIEECSRDVKWVHNNKKIFLRLIKMEEYAREPCPYRIVDDCGGAFAMGCIGGGVFQAIKGFRNAPSGLSRRFLGSVTSIKARSPIIAGNFAVWGGIGAATGGILAARNGVGAMAGSAIIADQFRNPSPHDQVPQDPSVLGDPSKNQGGGGFSFGQAPPSYQLNNKYKIKNIQHIPRR</sequence>
<gene>
    <name evidence="13" type="ORF">PVAND_005481</name>
</gene>
<comment type="subcellular location">
    <subcellularLocation>
        <location evidence="2">Mitochondrion inner membrane</location>
        <topology evidence="2">Multi-pass membrane protein</topology>
    </subcellularLocation>
</comment>
<dbReference type="GO" id="GO:0008320">
    <property type="term" value="F:protein transmembrane transporter activity"/>
    <property type="evidence" value="ECO:0007669"/>
    <property type="project" value="TreeGrafter"/>
</dbReference>
<evidence type="ECO:0000256" key="8">
    <source>
        <dbReference type="ARBA" id="ARBA00022989"/>
    </source>
</evidence>
<evidence type="ECO:0000256" key="1">
    <source>
        <dbReference type="ARBA" id="ARBA00002959"/>
    </source>
</evidence>
<evidence type="ECO:0000256" key="2">
    <source>
        <dbReference type="ARBA" id="ARBA00004448"/>
    </source>
</evidence>
<reference evidence="13" key="1">
    <citation type="submission" date="2021-03" db="EMBL/GenBank/DDBJ databases">
        <title>Chromosome level genome of the anhydrobiotic midge Polypedilum vanderplanki.</title>
        <authorList>
            <person name="Yoshida Y."/>
            <person name="Kikawada T."/>
            <person name="Gusev O."/>
        </authorList>
    </citation>
    <scope>NUCLEOTIDE SEQUENCE</scope>
    <source>
        <strain evidence="13">NIAS01</strain>
        <tissue evidence="13">Whole body or cell culture</tissue>
    </source>
</reference>
<keyword evidence="4" id="KW-0813">Transport</keyword>
<evidence type="ECO:0000256" key="4">
    <source>
        <dbReference type="ARBA" id="ARBA00022448"/>
    </source>
</evidence>
<keyword evidence="9" id="KW-0811">Translocation</keyword>
<evidence type="ECO:0000313" key="14">
    <source>
        <dbReference type="Proteomes" id="UP001107558"/>
    </source>
</evidence>
<dbReference type="PANTHER" id="PTHR10485">
    <property type="entry name" value="MITOCHONDRIAL IMPORT INNER MEMBRANE TRANSLOCASE SUBUNIT TIM-17"/>
    <property type="match status" value="1"/>
</dbReference>
<keyword evidence="5" id="KW-0812">Transmembrane</keyword>
<evidence type="ECO:0000256" key="12">
    <source>
        <dbReference type="SAM" id="MobiDB-lite"/>
    </source>
</evidence>
<evidence type="ECO:0000256" key="7">
    <source>
        <dbReference type="ARBA" id="ARBA00022927"/>
    </source>
</evidence>
<comment type="caution">
    <text evidence="13">The sequence shown here is derived from an EMBL/GenBank/DDBJ whole genome shotgun (WGS) entry which is preliminary data.</text>
</comment>
<evidence type="ECO:0000256" key="6">
    <source>
        <dbReference type="ARBA" id="ARBA00022792"/>
    </source>
</evidence>
<evidence type="ECO:0000256" key="3">
    <source>
        <dbReference type="ARBA" id="ARBA00008444"/>
    </source>
</evidence>
<evidence type="ECO:0000256" key="9">
    <source>
        <dbReference type="ARBA" id="ARBA00023010"/>
    </source>
</evidence>
<dbReference type="AlphaFoldDB" id="A0A9J6C0B7"/>
<dbReference type="Pfam" id="PF02466">
    <property type="entry name" value="Tim17"/>
    <property type="match status" value="1"/>
</dbReference>
<evidence type="ECO:0000256" key="5">
    <source>
        <dbReference type="ARBA" id="ARBA00022692"/>
    </source>
</evidence>
<keyword evidence="11" id="KW-0472">Membrane</keyword>
<dbReference type="EMBL" id="JADBJN010000002">
    <property type="protein sequence ID" value="KAG5675588.1"/>
    <property type="molecule type" value="Genomic_DNA"/>
</dbReference>
<accession>A0A9J6C0B7</accession>
<dbReference type="OrthoDB" id="2261329at2759"/>
<dbReference type="PANTHER" id="PTHR10485:SF0">
    <property type="entry name" value="AT05822P-RELATED"/>
    <property type="match status" value="1"/>
</dbReference>
<comment type="similarity">
    <text evidence="3">Belongs to the Tim17/Tim22/Tim23 family.</text>
</comment>
<protein>
    <submittedName>
        <fullName evidence="13">Uncharacterized protein</fullName>
    </submittedName>
</protein>
<evidence type="ECO:0000313" key="13">
    <source>
        <dbReference type="EMBL" id="KAG5675588.1"/>
    </source>
</evidence>
<organism evidence="13 14">
    <name type="scientific">Polypedilum vanderplanki</name>
    <name type="common">Sleeping chironomid midge</name>
    <dbReference type="NCBI Taxonomy" id="319348"/>
    <lineage>
        <taxon>Eukaryota</taxon>
        <taxon>Metazoa</taxon>
        <taxon>Ecdysozoa</taxon>
        <taxon>Arthropoda</taxon>
        <taxon>Hexapoda</taxon>
        <taxon>Insecta</taxon>
        <taxon>Pterygota</taxon>
        <taxon>Neoptera</taxon>
        <taxon>Endopterygota</taxon>
        <taxon>Diptera</taxon>
        <taxon>Nematocera</taxon>
        <taxon>Chironomoidea</taxon>
        <taxon>Chironomidae</taxon>
        <taxon>Chironominae</taxon>
        <taxon>Polypedilum</taxon>
        <taxon>Polypedilum</taxon>
    </lineage>
</organism>
<keyword evidence="14" id="KW-1185">Reference proteome</keyword>
<dbReference type="Proteomes" id="UP001107558">
    <property type="component" value="Chromosome 2"/>
</dbReference>
<keyword evidence="7" id="KW-0653">Protein transport</keyword>
<name>A0A9J6C0B7_POLVA</name>
<feature type="region of interest" description="Disordered" evidence="12">
    <location>
        <begin position="128"/>
        <end position="166"/>
    </location>
</feature>
<dbReference type="GO" id="GO:0005744">
    <property type="term" value="C:TIM23 mitochondrial import inner membrane translocase complex"/>
    <property type="evidence" value="ECO:0007669"/>
    <property type="project" value="TreeGrafter"/>
</dbReference>
<comment type="function">
    <text evidence="1">Essential component of the TIM23 complex, a complex that mediates the translocation of transit peptide-containing proteins across the mitochondrial inner membrane.</text>
</comment>
<keyword evidence="6" id="KW-0999">Mitochondrion inner membrane</keyword>
<proteinExistence type="inferred from homology"/>
<evidence type="ECO:0000256" key="10">
    <source>
        <dbReference type="ARBA" id="ARBA00023128"/>
    </source>
</evidence>
<evidence type="ECO:0000256" key="11">
    <source>
        <dbReference type="ARBA" id="ARBA00023136"/>
    </source>
</evidence>
<dbReference type="GO" id="GO:0030150">
    <property type="term" value="P:protein import into mitochondrial matrix"/>
    <property type="evidence" value="ECO:0007669"/>
    <property type="project" value="TreeGrafter"/>
</dbReference>
<keyword evidence="8" id="KW-1133">Transmembrane helix</keyword>
<keyword evidence="10" id="KW-0496">Mitochondrion</keyword>